<evidence type="ECO:0008006" key="4">
    <source>
        <dbReference type="Google" id="ProtNLM"/>
    </source>
</evidence>
<proteinExistence type="predicted"/>
<dbReference type="RefSeq" id="WP_044617242.1">
    <property type="nucleotide sequence ID" value="NZ_CP007142.1"/>
</dbReference>
<dbReference type="STRING" id="1445510.YC6258_02738"/>
<evidence type="ECO:0000313" key="3">
    <source>
        <dbReference type="Proteomes" id="UP000032266"/>
    </source>
</evidence>
<feature type="chain" id="PRO_5002191219" description="Lipoprotein" evidence="1">
    <location>
        <begin position="20"/>
        <end position="205"/>
    </location>
</feature>
<keyword evidence="1" id="KW-0732">Signal</keyword>
<dbReference type="PROSITE" id="PS51257">
    <property type="entry name" value="PROKAR_LIPOPROTEIN"/>
    <property type="match status" value="1"/>
</dbReference>
<keyword evidence="3" id="KW-1185">Reference proteome</keyword>
<dbReference type="AlphaFoldDB" id="A0A0C5VKI2"/>
<organism evidence="2 3">
    <name type="scientific">Gynuella sunshinyii YC6258</name>
    <dbReference type="NCBI Taxonomy" id="1445510"/>
    <lineage>
        <taxon>Bacteria</taxon>
        <taxon>Pseudomonadati</taxon>
        <taxon>Pseudomonadota</taxon>
        <taxon>Gammaproteobacteria</taxon>
        <taxon>Oceanospirillales</taxon>
        <taxon>Saccharospirillaceae</taxon>
        <taxon>Gynuella</taxon>
    </lineage>
</organism>
<dbReference type="Proteomes" id="UP000032266">
    <property type="component" value="Chromosome"/>
</dbReference>
<sequence length="205" mass="23811">MKFRILVMAITLALSGCFGSVTNFQPQQINTAGVYTHKKSESSFPEEFEGFTRVSTTRYDEQETEISVGYNHKDLPIALTLYVYPEPKVFSFGSPQNVIDLTRQTLFENEFKKSLRSIILSHENSKLLVSENYTLQQNGHIENGLHAELNYEENFAGKYQLLSSHFYLFHIGKWLFKYRVTYPINLNIEPQIENFISKFPLHHDT</sequence>
<name>A0A0C5VKI2_9GAMM</name>
<protein>
    <recommendedName>
        <fullName evidence="4">Lipoprotein</fullName>
    </recommendedName>
</protein>
<evidence type="ECO:0000256" key="1">
    <source>
        <dbReference type="SAM" id="SignalP"/>
    </source>
</evidence>
<dbReference type="HOGENOM" id="CLU_1335960_0_0_6"/>
<gene>
    <name evidence="2" type="ORF">YC6258_02738</name>
</gene>
<reference evidence="2 3" key="1">
    <citation type="submission" date="2014-01" db="EMBL/GenBank/DDBJ databases">
        <title>Full genme sequencing of cellulolytic bacterium Gynuella sunshinyii YC6258T gen. nov., sp. nov.</title>
        <authorList>
            <person name="Khan H."/>
            <person name="Chung E.J."/>
            <person name="Chung Y.R."/>
        </authorList>
    </citation>
    <scope>NUCLEOTIDE SEQUENCE [LARGE SCALE GENOMIC DNA]</scope>
    <source>
        <strain evidence="2 3">YC6258</strain>
    </source>
</reference>
<feature type="signal peptide" evidence="1">
    <location>
        <begin position="1"/>
        <end position="19"/>
    </location>
</feature>
<dbReference type="EMBL" id="CP007142">
    <property type="protein sequence ID" value="AJQ94776.1"/>
    <property type="molecule type" value="Genomic_DNA"/>
</dbReference>
<dbReference type="KEGG" id="gsn:YC6258_02738"/>
<accession>A0A0C5VKI2</accession>
<evidence type="ECO:0000313" key="2">
    <source>
        <dbReference type="EMBL" id="AJQ94776.1"/>
    </source>
</evidence>